<comment type="caution">
    <text evidence="1">The sequence shown here is derived from an EMBL/GenBank/DDBJ whole genome shotgun (WGS) entry which is preliminary data.</text>
</comment>
<proteinExistence type="predicted"/>
<protein>
    <submittedName>
        <fullName evidence="1">Uncharacterized protein</fullName>
    </submittedName>
</protein>
<name>A0A8B4BXT4_HEYCO</name>
<gene>
    <name evidence="1" type="ORF">SAMN02745208_03103</name>
</gene>
<evidence type="ECO:0000313" key="1">
    <source>
        <dbReference type="EMBL" id="SHG05241.1"/>
    </source>
</evidence>
<evidence type="ECO:0000313" key="2">
    <source>
        <dbReference type="Proteomes" id="UP000184029"/>
    </source>
</evidence>
<dbReference type="EMBL" id="FQUB01000137">
    <property type="protein sequence ID" value="SHG05241.1"/>
    <property type="molecule type" value="Genomic_DNA"/>
</dbReference>
<reference evidence="1 2" key="1">
    <citation type="submission" date="2016-11" db="EMBL/GenBank/DDBJ databases">
        <authorList>
            <person name="Varghese N."/>
            <person name="Submissions S."/>
        </authorList>
    </citation>
    <scope>NUCLEOTIDE SEQUENCE [LARGE SCALE GENOMIC DNA]</scope>
    <source>
        <strain evidence="1 2">DSM 1</strain>
    </source>
</reference>
<organism evidence="1 2">
    <name type="scientific">Heyndrickxia coagulans DSM 1 = ATCC 7050</name>
    <dbReference type="NCBI Taxonomy" id="1121088"/>
    <lineage>
        <taxon>Bacteria</taxon>
        <taxon>Bacillati</taxon>
        <taxon>Bacillota</taxon>
        <taxon>Bacilli</taxon>
        <taxon>Bacillales</taxon>
        <taxon>Bacillaceae</taxon>
        <taxon>Heyndrickxia</taxon>
    </lineage>
</organism>
<dbReference type="RefSeq" id="WP_234969666.1">
    <property type="nucleotide sequence ID" value="NZ_FQUB01000137.1"/>
</dbReference>
<dbReference type="Proteomes" id="UP000184029">
    <property type="component" value="Unassembled WGS sequence"/>
</dbReference>
<dbReference type="AlphaFoldDB" id="A0A8B4BXT4"/>
<sequence>WRTIRQERPIVDGHAIGCKEQIKLFTGGYVNNLNERFLSIKGSEKNHFVKAGYVCPFLKKNDRFTSIELKIWM</sequence>
<accession>A0A8B4BXT4</accession>
<feature type="non-terminal residue" evidence="1">
    <location>
        <position position="1"/>
    </location>
</feature>